<gene>
    <name evidence="1" type="ORF">S12H4_20321</name>
</gene>
<feature type="non-terminal residue" evidence="1">
    <location>
        <position position="1"/>
    </location>
</feature>
<accession>X1S652</accession>
<organism evidence="1">
    <name type="scientific">marine sediment metagenome</name>
    <dbReference type="NCBI Taxonomy" id="412755"/>
    <lineage>
        <taxon>unclassified sequences</taxon>
        <taxon>metagenomes</taxon>
        <taxon>ecological metagenomes</taxon>
    </lineage>
</organism>
<dbReference type="EMBL" id="BARW01010287">
    <property type="protein sequence ID" value="GAI74586.1"/>
    <property type="molecule type" value="Genomic_DNA"/>
</dbReference>
<proteinExistence type="predicted"/>
<protein>
    <submittedName>
        <fullName evidence="1">Uncharacterized protein</fullName>
    </submittedName>
</protein>
<name>X1S652_9ZZZZ</name>
<dbReference type="AlphaFoldDB" id="X1S652"/>
<evidence type="ECO:0000313" key="1">
    <source>
        <dbReference type="EMBL" id="GAI74586.1"/>
    </source>
</evidence>
<reference evidence="1" key="1">
    <citation type="journal article" date="2014" name="Front. Microbiol.">
        <title>High frequency of phylogenetically diverse reductive dehalogenase-homologous genes in deep subseafloor sedimentary metagenomes.</title>
        <authorList>
            <person name="Kawai M."/>
            <person name="Futagami T."/>
            <person name="Toyoda A."/>
            <person name="Takaki Y."/>
            <person name="Nishi S."/>
            <person name="Hori S."/>
            <person name="Arai W."/>
            <person name="Tsubouchi T."/>
            <person name="Morono Y."/>
            <person name="Uchiyama I."/>
            <person name="Ito T."/>
            <person name="Fujiyama A."/>
            <person name="Inagaki F."/>
            <person name="Takami H."/>
        </authorList>
    </citation>
    <scope>NUCLEOTIDE SEQUENCE</scope>
    <source>
        <strain evidence="1">Expedition CK06-06</strain>
    </source>
</reference>
<sequence>VVSYFSLNSSNKSRSIINPLRDKKRYFIRVVEQVELLVEVFFLKALSHKGCRAVEIFGRGISGAKILILMF</sequence>
<comment type="caution">
    <text evidence="1">The sequence shown here is derived from an EMBL/GenBank/DDBJ whole genome shotgun (WGS) entry which is preliminary data.</text>
</comment>